<dbReference type="Gene3D" id="1.10.10.10">
    <property type="entry name" value="Winged helix-like DNA-binding domain superfamily/Winged helix DNA-binding domain"/>
    <property type="match status" value="2"/>
</dbReference>
<proteinExistence type="predicted"/>
<evidence type="ECO:0000256" key="2">
    <source>
        <dbReference type="ARBA" id="ARBA00023125"/>
    </source>
</evidence>
<keyword evidence="2" id="KW-0238">DNA-binding</keyword>
<evidence type="ECO:0000256" key="3">
    <source>
        <dbReference type="ARBA" id="ARBA00023163"/>
    </source>
</evidence>
<dbReference type="KEGG" id="apra:G3A50_07475"/>
<keyword evidence="3" id="KW-0804">Transcription</keyword>
<gene>
    <name evidence="5" type="ORF">G3A50_07475</name>
</gene>
<keyword evidence="6" id="KW-1185">Reference proteome</keyword>
<reference evidence="5 6" key="1">
    <citation type="submission" date="2020-02" db="EMBL/GenBank/DDBJ databases">
        <authorList>
            <person name="Li G."/>
        </authorList>
    </citation>
    <scope>NUCLEOTIDE SEQUENCE [LARGE SCALE GENOMIC DNA]</scope>
    <source>
        <strain evidence="5 6">DSM 102029</strain>
    </source>
</reference>
<evidence type="ECO:0000313" key="6">
    <source>
        <dbReference type="Proteomes" id="UP000464751"/>
    </source>
</evidence>
<organism evidence="5 6">
    <name type="scientific">Ancylobacter pratisalsi</name>
    <dbReference type="NCBI Taxonomy" id="1745854"/>
    <lineage>
        <taxon>Bacteria</taxon>
        <taxon>Pseudomonadati</taxon>
        <taxon>Pseudomonadota</taxon>
        <taxon>Alphaproteobacteria</taxon>
        <taxon>Hyphomicrobiales</taxon>
        <taxon>Xanthobacteraceae</taxon>
        <taxon>Ancylobacter</taxon>
    </lineage>
</organism>
<protein>
    <submittedName>
        <fullName evidence="5">GntR family transcriptional regulator</fullName>
    </submittedName>
</protein>
<evidence type="ECO:0000313" key="5">
    <source>
        <dbReference type="EMBL" id="QIB33564.1"/>
    </source>
</evidence>
<dbReference type="InterPro" id="IPR036390">
    <property type="entry name" value="WH_DNA-bd_sf"/>
</dbReference>
<keyword evidence="1" id="KW-0805">Transcription regulation</keyword>
<dbReference type="InterPro" id="IPR008920">
    <property type="entry name" value="TF_FadR/GntR_C"/>
</dbReference>
<dbReference type="PROSITE" id="PS50949">
    <property type="entry name" value="HTH_GNTR"/>
    <property type="match status" value="1"/>
</dbReference>
<dbReference type="SMART" id="SM00345">
    <property type="entry name" value="HTH_GNTR"/>
    <property type="match status" value="2"/>
</dbReference>
<dbReference type="PANTHER" id="PTHR43537">
    <property type="entry name" value="TRANSCRIPTIONAL REGULATOR, GNTR FAMILY"/>
    <property type="match status" value="1"/>
</dbReference>
<dbReference type="SUPFAM" id="SSF48008">
    <property type="entry name" value="GntR ligand-binding domain-like"/>
    <property type="match status" value="1"/>
</dbReference>
<name>A0A6P1YP93_9HYPH</name>
<dbReference type="SUPFAM" id="SSF46785">
    <property type="entry name" value="Winged helix' DNA-binding domain"/>
    <property type="match status" value="2"/>
</dbReference>
<dbReference type="Pfam" id="PF00392">
    <property type="entry name" value="GntR"/>
    <property type="match status" value="1"/>
</dbReference>
<dbReference type="InterPro" id="IPR000524">
    <property type="entry name" value="Tscrpt_reg_HTH_GntR"/>
</dbReference>
<dbReference type="InterPro" id="IPR036388">
    <property type="entry name" value="WH-like_DNA-bd_sf"/>
</dbReference>
<dbReference type="GO" id="GO:0003677">
    <property type="term" value="F:DNA binding"/>
    <property type="evidence" value="ECO:0007669"/>
    <property type="project" value="UniProtKB-KW"/>
</dbReference>
<dbReference type="SMART" id="SM00895">
    <property type="entry name" value="FCD"/>
    <property type="match status" value="1"/>
</dbReference>
<dbReference type="PANTHER" id="PTHR43537:SF45">
    <property type="entry name" value="GNTR FAMILY REGULATORY PROTEIN"/>
    <property type="match status" value="1"/>
</dbReference>
<dbReference type="Pfam" id="PF07729">
    <property type="entry name" value="FCD"/>
    <property type="match status" value="1"/>
</dbReference>
<evidence type="ECO:0000256" key="1">
    <source>
        <dbReference type="ARBA" id="ARBA00023015"/>
    </source>
</evidence>
<dbReference type="AlphaFoldDB" id="A0A6P1YP93"/>
<evidence type="ECO:0000259" key="4">
    <source>
        <dbReference type="PROSITE" id="PS50949"/>
    </source>
</evidence>
<feature type="domain" description="HTH gntR-type" evidence="4">
    <location>
        <begin position="10"/>
        <end position="77"/>
    </location>
</feature>
<dbReference type="Proteomes" id="UP000464751">
    <property type="component" value="Chromosome"/>
</dbReference>
<dbReference type="Gene3D" id="1.20.120.530">
    <property type="entry name" value="GntR ligand-binding domain-like"/>
    <property type="match status" value="1"/>
</dbReference>
<accession>A0A6P1YP93</accession>
<dbReference type="EMBL" id="CP048630">
    <property type="protein sequence ID" value="QIB33564.1"/>
    <property type="molecule type" value="Genomic_DNA"/>
</dbReference>
<sequence>MKQMPGRDKTQARHALANLILELAATLHLPAGHHLTEQWLAAELSVSRTPVRAALTLLAECGVVAARPRHGFFLAVSWDAITHQHALEIPSMPEEAFYAALLRDRLADDLAASFTQTELARRYRVNRTVMLRALTRMADEGLVVRNKGQGWHFLPTLDSERALINSYDFRRTVEPAALLLPSFRLDHAALARLRTEHEYALTSAASDMKASALFALDSSFHEALSGFGGNPYFVQCVQQQNRLRRLLEYQGYANRRRVRDWVEEHLAIIEALEAGEPAHAATLLRTHLDNAVSATPPPSERPRNRL</sequence>
<dbReference type="InterPro" id="IPR011711">
    <property type="entry name" value="GntR_C"/>
</dbReference>
<dbReference type="GO" id="GO:0003700">
    <property type="term" value="F:DNA-binding transcription factor activity"/>
    <property type="evidence" value="ECO:0007669"/>
    <property type="project" value="InterPro"/>
</dbReference>